<dbReference type="PROSITE" id="PS00141">
    <property type="entry name" value="ASP_PROTEASE"/>
    <property type="match status" value="1"/>
</dbReference>
<name>A0A1Q9E068_SYMMI</name>
<feature type="region of interest" description="Disordered" evidence="2">
    <location>
        <begin position="687"/>
        <end position="723"/>
    </location>
</feature>
<keyword evidence="1" id="KW-0862">Zinc</keyword>
<dbReference type="SUPFAM" id="SSF57756">
    <property type="entry name" value="Retrovirus zinc finger-like domains"/>
    <property type="match status" value="1"/>
</dbReference>
<dbReference type="GO" id="GO:0004190">
    <property type="term" value="F:aspartic-type endopeptidase activity"/>
    <property type="evidence" value="ECO:0007669"/>
    <property type="project" value="InterPro"/>
</dbReference>
<feature type="compositionally biased region" description="Polar residues" evidence="2">
    <location>
        <begin position="1"/>
        <end position="10"/>
    </location>
</feature>
<gene>
    <name evidence="4" type="ORF">AK812_SmicGene16521</name>
</gene>
<feature type="compositionally biased region" description="Low complexity" evidence="2">
    <location>
        <begin position="687"/>
        <end position="703"/>
    </location>
</feature>
<reference evidence="4 5" key="1">
    <citation type="submission" date="2016-02" db="EMBL/GenBank/DDBJ databases">
        <title>Genome analysis of coral dinoflagellate symbionts highlights evolutionary adaptations to a symbiotic lifestyle.</title>
        <authorList>
            <person name="Aranda M."/>
            <person name="Li Y."/>
            <person name="Liew Y.J."/>
            <person name="Baumgarten S."/>
            <person name="Simakov O."/>
            <person name="Wilson M."/>
            <person name="Piel J."/>
            <person name="Ashoor H."/>
            <person name="Bougouffa S."/>
            <person name="Bajic V.B."/>
            <person name="Ryu T."/>
            <person name="Ravasi T."/>
            <person name="Bayer T."/>
            <person name="Micklem G."/>
            <person name="Kim H."/>
            <person name="Bhak J."/>
            <person name="Lajeunesse T.C."/>
            <person name="Voolstra C.R."/>
        </authorList>
    </citation>
    <scope>NUCLEOTIDE SEQUENCE [LARGE SCALE GENOMIC DNA]</scope>
    <source>
        <strain evidence="4 5">CCMP2467</strain>
    </source>
</reference>
<feature type="region of interest" description="Disordered" evidence="2">
    <location>
        <begin position="1"/>
        <end position="20"/>
    </location>
</feature>
<proteinExistence type="predicted"/>
<protein>
    <recommendedName>
        <fullName evidence="3">CCHC-type domain-containing protein</fullName>
    </recommendedName>
</protein>
<dbReference type="OrthoDB" id="425962at2759"/>
<evidence type="ECO:0000256" key="1">
    <source>
        <dbReference type="PROSITE-ProRule" id="PRU00047"/>
    </source>
</evidence>
<evidence type="ECO:0000256" key="2">
    <source>
        <dbReference type="SAM" id="MobiDB-lite"/>
    </source>
</evidence>
<dbReference type="Pfam" id="PF00098">
    <property type="entry name" value="zf-CCHC"/>
    <property type="match status" value="1"/>
</dbReference>
<dbReference type="Gene3D" id="4.10.60.10">
    <property type="entry name" value="Zinc finger, CCHC-type"/>
    <property type="match status" value="1"/>
</dbReference>
<feature type="compositionally biased region" description="Gly residues" evidence="2">
    <location>
        <begin position="309"/>
        <end position="321"/>
    </location>
</feature>
<keyword evidence="1" id="KW-0863">Zinc-finger</keyword>
<dbReference type="GO" id="GO:0006508">
    <property type="term" value="P:proteolysis"/>
    <property type="evidence" value="ECO:0007669"/>
    <property type="project" value="InterPro"/>
</dbReference>
<dbReference type="PROSITE" id="PS50158">
    <property type="entry name" value="ZF_CCHC"/>
    <property type="match status" value="1"/>
</dbReference>
<dbReference type="GO" id="GO:0008270">
    <property type="term" value="F:zinc ion binding"/>
    <property type="evidence" value="ECO:0007669"/>
    <property type="project" value="UniProtKB-KW"/>
</dbReference>
<dbReference type="SMART" id="SM00343">
    <property type="entry name" value="ZnF_C2HC"/>
    <property type="match status" value="1"/>
</dbReference>
<keyword evidence="5" id="KW-1185">Reference proteome</keyword>
<accession>A0A1Q9E068</accession>
<evidence type="ECO:0000313" key="4">
    <source>
        <dbReference type="EMBL" id="OLQ00779.1"/>
    </source>
</evidence>
<dbReference type="EMBL" id="LSRX01000316">
    <property type="protein sequence ID" value="OLQ00779.1"/>
    <property type="molecule type" value="Genomic_DNA"/>
</dbReference>
<organism evidence="4 5">
    <name type="scientific">Symbiodinium microadriaticum</name>
    <name type="common">Dinoflagellate</name>
    <name type="synonym">Zooxanthella microadriatica</name>
    <dbReference type="NCBI Taxonomy" id="2951"/>
    <lineage>
        <taxon>Eukaryota</taxon>
        <taxon>Sar</taxon>
        <taxon>Alveolata</taxon>
        <taxon>Dinophyceae</taxon>
        <taxon>Suessiales</taxon>
        <taxon>Symbiodiniaceae</taxon>
        <taxon>Symbiodinium</taxon>
    </lineage>
</organism>
<evidence type="ECO:0000313" key="5">
    <source>
        <dbReference type="Proteomes" id="UP000186817"/>
    </source>
</evidence>
<dbReference type="InterPro" id="IPR001878">
    <property type="entry name" value="Znf_CCHC"/>
</dbReference>
<dbReference type="InterPro" id="IPR036875">
    <property type="entry name" value="Znf_CCHC_sf"/>
</dbReference>
<sequence length="775" mass="85304">MASASTTSENPAPGSDEKSTLPWAAIPRYVPGVTDTTEYAKKIKFLADVWPKEQLSVLGPRVALLCEGTAFKKVSRLDAAKLKANDTSGVELIVRTLGGAWGQTILEEKYEQFEKAIYGTVQRNDETHDSYLARHDIHFEELLAQNITFEELRSYILLRQSQLSSDDKKRIVVEHSGKLTYEKVKASIRLLGSKFFGEMQGQRSSQRHKVYDANTLDEALTDEPEKAFQASTAAGAPSFDELDNELEPEYLEALAASEDADALQIQAFEEELEGFFQETPDLQEALVSYMEARGRLLAKKKSRGFWPVSGGGKGNKGGRSFKGGKGKGKSSRDQLLARIARSVCRACGEKGHWKAECPKFGRPGSMSGKGEATTTMAEVVEETAAATMTSDQDGAAVLTTVPEEAITLAEAYVAYVLNEPIRAILDTGASRCVMGKRLLATFVSQLSDATRALIKVMKSSVKFRFGNNQTLLSELRVLLPFCTGHQQILWLAIEIVPGSTPLLFSKKALKQLGGVIDTCEDVCHLRLLQKKLHLSTGPTGLYTIDLARLCEESSQVGAVNEPSQMSKNPSVNTSQQESVKQPASVMSTGATTLAARFARLRNPSLNLSLEELENLTLEQLQDMTIDFGKAMKGRTYLDVVENEGDWTKWFLDHFKNSEKHNHKAFTIFVEKYVKQSEQIEAELLSAEGSAEPATTTMPRTAAPKPRPKAYPRHAVVSSDRGPTTDQWDLLSVSGELEPALDNQVSSLATRMTQLEHVMEQVLVTLQQIRTSPPAQ</sequence>
<dbReference type="AlphaFoldDB" id="A0A1Q9E068"/>
<dbReference type="InterPro" id="IPR001969">
    <property type="entry name" value="Aspartic_peptidase_AS"/>
</dbReference>
<dbReference type="Proteomes" id="UP000186817">
    <property type="component" value="Unassembled WGS sequence"/>
</dbReference>
<comment type="caution">
    <text evidence="4">The sequence shown here is derived from an EMBL/GenBank/DDBJ whole genome shotgun (WGS) entry which is preliminary data.</text>
</comment>
<feature type="region of interest" description="Disordered" evidence="2">
    <location>
        <begin position="307"/>
        <end position="330"/>
    </location>
</feature>
<feature type="domain" description="CCHC-type" evidence="3">
    <location>
        <begin position="344"/>
        <end position="359"/>
    </location>
</feature>
<feature type="region of interest" description="Disordered" evidence="2">
    <location>
        <begin position="557"/>
        <end position="585"/>
    </location>
</feature>
<dbReference type="GO" id="GO:0003676">
    <property type="term" value="F:nucleic acid binding"/>
    <property type="evidence" value="ECO:0007669"/>
    <property type="project" value="InterPro"/>
</dbReference>
<evidence type="ECO:0000259" key="3">
    <source>
        <dbReference type="PROSITE" id="PS50158"/>
    </source>
</evidence>
<keyword evidence="1" id="KW-0479">Metal-binding</keyword>